<reference evidence="1 2" key="1">
    <citation type="submission" date="2019-12" db="EMBL/GenBank/DDBJ databases">
        <authorList>
            <person name="Alioto T."/>
            <person name="Alioto T."/>
            <person name="Gomez Garrido J."/>
        </authorList>
    </citation>
    <scope>NUCLEOTIDE SEQUENCE [LARGE SCALE GENOMIC DNA]</scope>
</reference>
<keyword evidence="2" id="KW-1185">Reference proteome</keyword>
<dbReference type="Proteomes" id="UP000594638">
    <property type="component" value="Unassembled WGS sequence"/>
</dbReference>
<dbReference type="AlphaFoldDB" id="A0A8S0T4A6"/>
<dbReference type="OrthoDB" id="76949at2759"/>
<evidence type="ECO:0000313" key="1">
    <source>
        <dbReference type="EMBL" id="CAA2999671.1"/>
    </source>
</evidence>
<organism evidence="1 2">
    <name type="scientific">Olea europaea subsp. europaea</name>
    <dbReference type="NCBI Taxonomy" id="158383"/>
    <lineage>
        <taxon>Eukaryota</taxon>
        <taxon>Viridiplantae</taxon>
        <taxon>Streptophyta</taxon>
        <taxon>Embryophyta</taxon>
        <taxon>Tracheophyta</taxon>
        <taxon>Spermatophyta</taxon>
        <taxon>Magnoliopsida</taxon>
        <taxon>eudicotyledons</taxon>
        <taxon>Gunneridae</taxon>
        <taxon>Pentapetalae</taxon>
        <taxon>asterids</taxon>
        <taxon>lamiids</taxon>
        <taxon>Lamiales</taxon>
        <taxon>Oleaceae</taxon>
        <taxon>Oleeae</taxon>
        <taxon>Olea</taxon>
    </lineage>
</organism>
<evidence type="ECO:0000313" key="2">
    <source>
        <dbReference type="Proteomes" id="UP000594638"/>
    </source>
</evidence>
<proteinExistence type="predicted"/>
<protein>
    <submittedName>
        <fullName evidence="1">Uncharacterized protein</fullName>
    </submittedName>
</protein>
<name>A0A8S0T4A6_OLEEU</name>
<gene>
    <name evidence="1" type="ORF">OLEA9_A106678</name>
</gene>
<dbReference type="Gramene" id="OE9A106678T2">
    <property type="protein sequence ID" value="OE9A106678C2"/>
    <property type="gene ID" value="OE9A106678"/>
</dbReference>
<comment type="caution">
    <text evidence="1">The sequence shown here is derived from an EMBL/GenBank/DDBJ whole genome shotgun (WGS) entry which is preliminary data.</text>
</comment>
<sequence>MSNPSRSHVTITLGRGAQMVDWLGIMVDSSFPDSHPTVGNERFVRDRLGSNVDLSLQNNKRMGGDGSSANAVDEIWKGFKCQIQGSGPTIRDFRKVC</sequence>
<accession>A0A8S0T4A6</accession>
<dbReference type="EMBL" id="CACTIH010005644">
    <property type="protein sequence ID" value="CAA2999671.1"/>
    <property type="molecule type" value="Genomic_DNA"/>
</dbReference>